<evidence type="ECO:0000313" key="2">
    <source>
        <dbReference type="Proteomes" id="UP000494206"/>
    </source>
</evidence>
<comment type="caution">
    <text evidence="1">The sequence shown here is derived from an EMBL/GenBank/DDBJ whole genome shotgun (WGS) entry which is preliminary data.</text>
</comment>
<name>A0A8S1ECW2_9PELO</name>
<dbReference type="EMBL" id="CADEPM010000002">
    <property type="protein sequence ID" value="CAB3399174.1"/>
    <property type="molecule type" value="Genomic_DNA"/>
</dbReference>
<accession>A0A8S1ECW2</accession>
<protein>
    <submittedName>
        <fullName evidence="1">Uncharacterized protein</fullName>
    </submittedName>
</protein>
<dbReference type="Proteomes" id="UP000494206">
    <property type="component" value="Unassembled WGS sequence"/>
</dbReference>
<evidence type="ECO:0000313" key="1">
    <source>
        <dbReference type="EMBL" id="CAB3399174.1"/>
    </source>
</evidence>
<gene>
    <name evidence="1" type="ORF">CBOVIS_LOCUS2340</name>
</gene>
<dbReference type="AlphaFoldDB" id="A0A8S1ECW2"/>
<reference evidence="1 2" key="1">
    <citation type="submission" date="2020-04" db="EMBL/GenBank/DDBJ databases">
        <authorList>
            <person name="Laetsch R D."/>
            <person name="Stevens L."/>
            <person name="Kumar S."/>
            <person name="Blaxter L. M."/>
        </authorList>
    </citation>
    <scope>NUCLEOTIDE SEQUENCE [LARGE SCALE GENOMIC DNA]</scope>
</reference>
<sequence>MEIFLNLGFFHSAQRKRLERNFQKAYNTKARFGPEMSIKRVDTDHLEDVTSRRMVFAIVPYWVDVEPGRELPSSLFSFHEILPTAQIDKKELQNHMNLGEAKKSVESLATYLDGDLTCKFFHLKRITNIKKVKKVIRKDFVNIGGGFTMITRAVGHIIKFEHIEPDVLIDFREISFVLRTDNPIEFKMDFRIAIEYRMGRVLDFVEEVSGSCASFHQFADMMRDFYFHPRFILNRLKARQYTIERSTFRVSSLAENTERFSKLAYQIIDFFRLEEILENLEGMRNYMKNVVLNEHNVNFDKTIDKLHRKLLESEPYTTMNFSLEEVIIDNRIKFTIAMENAIKAFDLAKSNFRHFFDICD</sequence>
<keyword evidence="2" id="KW-1185">Reference proteome</keyword>
<proteinExistence type="predicted"/>
<organism evidence="1 2">
    <name type="scientific">Caenorhabditis bovis</name>
    <dbReference type="NCBI Taxonomy" id="2654633"/>
    <lineage>
        <taxon>Eukaryota</taxon>
        <taxon>Metazoa</taxon>
        <taxon>Ecdysozoa</taxon>
        <taxon>Nematoda</taxon>
        <taxon>Chromadorea</taxon>
        <taxon>Rhabditida</taxon>
        <taxon>Rhabditina</taxon>
        <taxon>Rhabditomorpha</taxon>
        <taxon>Rhabditoidea</taxon>
        <taxon>Rhabditidae</taxon>
        <taxon>Peloderinae</taxon>
        <taxon>Caenorhabditis</taxon>
    </lineage>
</organism>